<proteinExistence type="predicted"/>
<name>S7PMX0_MYOBR</name>
<dbReference type="Proteomes" id="UP000052978">
    <property type="component" value="Unassembled WGS sequence"/>
</dbReference>
<sequence>MSIRIVCSYSFRLVMAVTVTTEANARLFHAAGSAECFAGMNPGRLPASAPVQQVLCPLVFPRC</sequence>
<keyword evidence="3" id="KW-1185">Reference proteome</keyword>
<dbReference type="AlphaFoldDB" id="S7PMX0"/>
<evidence type="ECO:0008006" key="4">
    <source>
        <dbReference type="Google" id="ProtNLM"/>
    </source>
</evidence>
<feature type="chain" id="PRO_5004555329" description="Secreted protein" evidence="1">
    <location>
        <begin position="17"/>
        <end position="63"/>
    </location>
</feature>
<gene>
    <name evidence="2" type="ORF">D623_10021970</name>
</gene>
<evidence type="ECO:0000313" key="3">
    <source>
        <dbReference type="Proteomes" id="UP000052978"/>
    </source>
</evidence>
<feature type="signal peptide" evidence="1">
    <location>
        <begin position="1"/>
        <end position="16"/>
    </location>
</feature>
<organism evidence="2 3">
    <name type="scientific">Myotis brandtii</name>
    <name type="common">Brandt's bat</name>
    <dbReference type="NCBI Taxonomy" id="109478"/>
    <lineage>
        <taxon>Eukaryota</taxon>
        <taxon>Metazoa</taxon>
        <taxon>Chordata</taxon>
        <taxon>Craniata</taxon>
        <taxon>Vertebrata</taxon>
        <taxon>Euteleostomi</taxon>
        <taxon>Mammalia</taxon>
        <taxon>Eutheria</taxon>
        <taxon>Laurasiatheria</taxon>
        <taxon>Chiroptera</taxon>
        <taxon>Yangochiroptera</taxon>
        <taxon>Vespertilionidae</taxon>
        <taxon>Myotis</taxon>
    </lineage>
</organism>
<dbReference type="EMBL" id="KE163474">
    <property type="protein sequence ID" value="EPQ12198.1"/>
    <property type="molecule type" value="Genomic_DNA"/>
</dbReference>
<keyword evidence="1" id="KW-0732">Signal</keyword>
<evidence type="ECO:0000256" key="1">
    <source>
        <dbReference type="SAM" id="SignalP"/>
    </source>
</evidence>
<evidence type="ECO:0000313" key="2">
    <source>
        <dbReference type="EMBL" id="EPQ12198.1"/>
    </source>
</evidence>
<reference evidence="2 3" key="1">
    <citation type="journal article" date="2013" name="Nat. Commun.">
        <title>Genome analysis reveals insights into physiology and longevity of the Brandt's bat Myotis brandtii.</title>
        <authorList>
            <person name="Seim I."/>
            <person name="Fang X."/>
            <person name="Xiong Z."/>
            <person name="Lobanov A.V."/>
            <person name="Huang Z."/>
            <person name="Ma S."/>
            <person name="Feng Y."/>
            <person name="Turanov A.A."/>
            <person name="Zhu Y."/>
            <person name="Lenz T.L."/>
            <person name="Gerashchenko M.V."/>
            <person name="Fan D."/>
            <person name="Hee Yim S."/>
            <person name="Yao X."/>
            <person name="Jordan D."/>
            <person name="Xiong Y."/>
            <person name="Ma Y."/>
            <person name="Lyapunov A.N."/>
            <person name="Chen G."/>
            <person name="Kulakova O.I."/>
            <person name="Sun Y."/>
            <person name="Lee S.G."/>
            <person name="Bronson R.T."/>
            <person name="Moskalev A.A."/>
            <person name="Sunyaev S.R."/>
            <person name="Zhang G."/>
            <person name="Krogh A."/>
            <person name="Wang J."/>
            <person name="Gladyshev V.N."/>
        </authorList>
    </citation>
    <scope>NUCLEOTIDE SEQUENCE [LARGE SCALE GENOMIC DNA]</scope>
</reference>
<protein>
    <recommendedName>
        <fullName evidence="4">Secreted protein</fullName>
    </recommendedName>
</protein>
<accession>S7PMX0</accession>